<dbReference type="Pfam" id="PF03203">
    <property type="entry name" value="MerC"/>
    <property type="match status" value="1"/>
</dbReference>
<feature type="transmembrane region" description="Helical" evidence="1">
    <location>
        <begin position="71"/>
        <end position="87"/>
    </location>
</feature>
<dbReference type="EMBL" id="SGXA01000001">
    <property type="protein sequence ID" value="RZS74443.1"/>
    <property type="molecule type" value="Genomic_DNA"/>
</dbReference>
<keyword evidence="1" id="KW-1133">Transmembrane helix</keyword>
<dbReference type="OrthoDB" id="5966279at2"/>
<comment type="caution">
    <text evidence="2">The sequence shown here is derived from an EMBL/GenBank/DDBJ whole genome shotgun (WGS) entry which is preliminary data.</text>
</comment>
<organism evidence="2 3">
    <name type="scientific">Pseudobacter ginsenosidimutans</name>
    <dbReference type="NCBI Taxonomy" id="661488"/>
    <lineage>
        <taxon>Bacteria</taxon>
        <taxon>Pseudomonadati</taxon>
        <taxon>Bacteroidota</taxon>
        <taxon>Chitinophagia</taxon>
        <taxon>Chitinophagales</taxon>
        <taxon>Chitinophagaceae</taxon>
        <taxon>Pseudobacter</taxon>
    </lineage>
</organism>
<feature type="transmembrane region" description="Helical" evidence="1">
    <location>
        <begin position="7"/>
        <end position="30"/>
    </location>
</feature>
<dbReference type="Proteomes" id="UP000293874">
    <property type="component" value="Unassembled WGS sequence"/>
</dbReference>
<dbReference type="AlphaFoldDB" id="A0A4Q7MZP7"/>
<proteinExistence type="predicted"/>
<keyword evidence="1" id="KW-0812">Transmembrane</keyword>
<keyword evidence="1" id="KW-0472">Membrane</keyword>
<accession>A0A4Q7MZP7</accession>
<gene>
    <name evidence="2" type="ORF">EV199_0291</name>
</gene>
<evidence type="ECO:0000313" key="3">
    <source>
        <dbReference type="Proteomes" id="UP000293874"/>
    </source>
</evidence>
<sequence>MKISYDHLGIFTSIVCAIHCTVLPLIISSLPFLGIDILESAAIEWGLIAMAFLFGFLSLNHGYRRHHQKKLPALLFCAGFAFLIINQVTDEQILFICIPLAALLIIAAHITNIQRCRQSRKSSARVNGQGKLTIT</sequence>
<reference evidence="2 3" key="1">
    <citation type="submission" date="2019-02" db="EMBL/GenBank/DDBJ databases">
        <title>Genomic Encyclopedia of Type Strains, Phase IV (KMG-IV): sequencing the most valuable type-strain genomes for metagenomic binning, comparative biology and taxonomic classification.</title>
        <authorList>
            <person name="Goeker M."/>
        </authorList>
    </citation>
    <scope>NUCLEOTIDE SEQUENCE [LARGE SCALE GENOMIC DNA]</scope>
    <source>
        <strain evidence="2 3">DSM 18116</strain>
    </source>
</reference>
<evidence type="ECO:0000256" key="1">
    <source>
        <dbReference type="SAM" id="Phobius"/>
    </source>
</evidence>
<dbReference type="GO" id="GO:0016020">
    <property type="term" value="C:membrane"/>
    <property type="evidence" value="ECO:0007669"/>
    <property type="project" value="InterPro"/>
</dbReference>
<protein>
    <submittedName>
        <fullName evidence="2">MerC mercury resistance protein</fullName>
    </submittedName>
</protein>
<name>A0A4Q7MZP7_9BACT</name>
<evidence type="ECO:0000313" key="2">
    <source>
        <dbReference type="EMBL" id="RZS74443.1"/>
    </source>
</evidence>
<keyword evidence="3" id="KW-1185">Reference proteome</keyword>
<feature type="transmembrane region" description="Helical" evidence="1">
    <location>
        <begin position="42"/>
        <end position="59"/>
    </location>
</feature>
<feature type="transmembrane region" description="Helical" evidence="1">
    <location>
        <begin position="93"/>
        <end position="113"/>
    </location>
</feature>
<dbReference type="InterPro" id="IPR004891">
    <property type="entry name" value="Mercury-R_MerC"/>
</dbReference>
<dbReference type="GO" id="GO:0015097">
    <property type="term" value="F:mercury ion transmembrane transporter activity"/>
    <property type="evidence" value="ECO:0007669"/>
    <property type="project" value="InterPro"/>
</dbReference>
<dbReference type="RefSeq" id="WP_130538909.1">
    <property type="nucleotide sequence ID" value="NZ_CP042431.1"/>
</dbReference>